<dbReference type="GO" id="GO:0005737">
    <property type="term" value="C:cytoplasm"/>
    <property type="evidence" value="ECO:0007669"/>
    <property type="project" value="TreeGrafter"/>
</dbReference>
<dbReference type="GO" id="GO:0006790">
    <property type="term" value="P:sulfur compound metabolic process"/>
    <property type="evidence" value="ECO:0007669"/>
    <property type="project" value="TreeGrafter"/>
</dbReference>
<evidence type="ECO:0000256" key="2">
    <source>
        <dbReference type="ARBA" id="ARBA00022723"/>
    </source>
</evidence>
<keyword evidence="4" id="KW-0560">Oxidoreductase</keyword>
<dbReference type="Pfam" id="PF02668">
    <property type="entry name" value="TauD"/>
    <property type="match status" value="1"/>
</dbReference>
<name>A0A059FV14_9PROT</name>
<proteinExistence type="inferred from homology"/>
<dbReference type="InterPro" id="IPR042098">
    <property type="entry name" value="TauD-like_sf"/>
</dbReference>
<keyword evidence="8" id="KW-1185">Reference proteome</keyword>
<reference evidence="7 8" key="1">
    <citation type="journal article" date="2014" name="Antonie Van Leeuwenhoek">
        <title>Hyphomonas beringensis sp. nov. and Hyphomonas chukchiensis sp. nov., isolated from surface seawater of the Bering Sea and Chukchi Sea.</title>
        <authorList>
            <person name="Li C."/>
            <person name="Lai Q."/>
            <person name="Li G."/>
            <person name="Dong C."/>
            <person name="Wang J."/>
            <person name="Liao Y."/>
            <person name="Shao Z."/>
        </authorList>
    </citation>
    <scope>NUCLEOTIDE SEQUENCE [LARGE SCALE GENOMIC DNA]</scope>
    <source>
        <strain evidence="7 8">MHS-2</strain>
    </source>
</reference>
<comment type="caution">
    <text evidence="7">The sequence shown here is derived from an EMBL/GenBank/DDBJ whole genome shotgun (WGS) entry which is preliminary data.</text>
</comment>
<organism evidence="7 8">
    <name type="scientific">Hyphomonas johnsonii MHS-2</name>
    <dbReference type="NCBI Taxonomy" id="1280950"/>
    <lineage>
        <taxon>Bacteria</taxon>
        <taxon>Pseudomonadati</taxon>
        <taxon>Pseudomonadota</taxon>
        <taxon>Alphaproteobacteria</taxon>
        <taxon>Hyphomonadales</taxon>
        <taxon>Hyphomonadaceae</taxon>
        <taxon>Hyphomonas</taxon>
    </lineage>
</organism>
<keyword evidence="5" id="KW-0408">Iron</keyword>
<sequence length="287" mass="32015">MVAEENIMSLEITPSGQPFGAAVTGLNLADPLSDALVEQIRDAWLEHHVLSFPDQKINDDDLERITLHFGPFGDDPFIAPIPGREHIIAVKRTADETAPVFAETWHTDWSFQVRPPAGTCLYGITIPPQGGDTLFANQHLALEQMPPALRGRIEGRMAIHSARNAYAPSGSYGEKDHAAGRSMDIRPSTEAEAEQLHPLIQVHPETGREALYGCAGYIVGIEGMPESESWDLLTEIYRWQTQPQFQYRHRWAPDMLLMWDNRSLLHMATGGYQGFDRLLHRTTIGAA</sequence>
<protein>
    <submittedName>
        <fullName evidence="7">TauD/TfdA family dioxygenase</fullName>
    </submittedName>
</protein>
<evidence type="ECO:0000259" key="6">
    <source>
        <dbReference type="Pfam" id="PF02668"/>
    </source>
</evidence>
<dbReference type="Gene3D" id="3.60.130.10">
    <property type="entry name" value="Clavaminate synthase-like"/>
    <property type="match status" value="1"/>
</dbReference>
<evidence type="ECO:0000256" key="1">
    <source>
        <dbReference type="ARBA" id="ARBA00005896"/>
    </source>
</evidence>
<evidence type="ECO:0000313" key="8">
    <source>
        <dbReference type="Proteomes" id="UP000025171"/>
    </source>
</evidence>
<dbReference type="InterPro" id="IPR003819">
    <property type="entry name" value="TauD/TfdA-like"/>
</dbReference>
<dbReference type="GO" id="GO:0046872">
    <property type="term" value="F:metal ion binding"/>
    <property type="evidence" value="ECO:0007669"/>
    <property type="project" value="UniProtKB-KW"/>
</dbReference>
<keyword evidence="2" id="KW-0479">Metal-binding</keyword>
<dbReference type="PANTHER" id="PTHR30468:SF1">
    <property type="entry name" value="ALPHA-KETOGLUTARATE-DEPENDENT SULFONATE DIOXYGENASE"/>
    <property type="match status" value="1"/>
</dbReference>
<dbReference type="Proteomes" id="UP000025171">
    <property type="component" value="Unassembled WGS sequence"/>
</dbReference>
<dbReference type="GO" id="GO:0000908">
    <property type="term" value="F:taurine dioxygenase activity"/>
    <property type="evidence" value="ECO:0007669"/>
    <property type="project" value="TreeGrafter"/>
</dbReference>
<evidence type="ECO:0000256" key="3">
    <source>
        <dbReference type="ARBA" id="ARBA00022964"/>
    </source>
</evidence>
<dbReference type="eggNOG" id="COG2175">
    <property type="taxonomic scope" value="Bacteria"/>
</dbReference>
<gene>
    <name evidence="7" type="ORF">HJO_03955</name>
</gene>
<evidence type="ECO:0000256" key="4">
    <source>
        <dbReference type="ARBA" id="ARBA00023002"/>
    </source>
</evidence>
<dbReference type="EMBL" id="ARYK01000001">
    <property type="protein sequence ID" value="KCZ94499.1"/>
    <property type="molecule type" value="Genomic_DNA"/>
</dbReference>
<evidence type="ECO:0000256" key="5">
    <source>
        <dbReference type="ARBA" id="ARBA00023004"/>
    </source>
</evidence>
<comment type="similarity">
    <text evidence="1">Belongs to the TfdA dioxygenase family.</text>
</comment>
<accession>A0A059FV14</accession>
<feature type="domain" description="TauD/TfdA-like" evidence="6">
    <location>
        <begin position="11"/>
        <end position="283"/>
    </location>
</feature>
<evidence type="ECO:0000313" key="7">
    <source>
        <dbReference type="EMBL" id="KCZ94499.1"/>
    </source>
</evidence>
<dbReference type="AlphaFoldDB" id="A0A059FV14"/>
<dbReference type="STRING" id="1280950.HJO_03955"/>
<dbReference type="InterPro" id="IPR051323">
    <property type="entry name" value="AtsK-like"/>
</dbReference>
<keyword evidence="3 7" id="KW-0223">Dioxygenase</keyword>
<dbReference type="SUPFAM" id="SSF51197">
    <property type="entry name" value="Clavaminate synthase-like"/>
    <property type="match status" value="1"/>
</dbReference>
<dbReference type="PATRIC" id="fig|1280950.3.peg.806"/>
<dbReference type="PANTHER" id="PTHR30468">
    <property type="entry name" value="ALPHA-KETOGLUTARATE-DEPENDENT SULFONATE DIOXYGENASE"/>
    <property type="match status" value="1"/>
</dbReference>